<dbReference type="AlphaFoldDB" id="A0A1G9B853"/>
<proteinExistence type="predicted"/>
<evidence type="ECO:0008006" key="3">
    <source>
        <dbReference type="Google" id="ProtNLM"/>
    </source>
</evidence>
<gene>
    <name evidence="1" type="ORF">SAMN05216243_2843</name>
</gene>
<protein>
    <recommendedName>
        <fullName evidence="3">Gas vesicle protein</fullName>
    </recommendedName>
</protein>
<accession>A0A1G9B853</accession>
<dbReference type="Proteomes" id="UP000198694">
    <property type="component" value="Unassembled WGS sequence"/>
</dbReference>
<dbReference type="OrthoDB" id="2353585at2"/>
<dbReference type="EMBL" id="FNFL01000005">
    <property type="protein sequence ID" value="SDK35200.1"/>
    <property type="molecule type" value="Genomic_DNA"/>
</dbReference>
<name>A0A1G9B853_9BACI</name>
<dbReference type="STRING" id="407036.SAMN05216243_2843"/>
<dbReference type="RefSeq" id="WP_093215481.1">
    <property type="nucleotide sequence ID" value="NZ_FNFL01000005.1"/>
</dbReference>
<sequence>MSRSKLATGIIVGAAVGGLISLCDRDTRNQFVGGMKKAGSGTSYYMKNPSEAVHNLRDRYENIAGNLSQGAESALQIMNQVQDTLEKVSSLDDDQQQ</sequence>
<keyword evidence="2" id="KW-1185">Reference proteome</keyword>
<organism evidence="1 2">
    <name type="scientific">Sediminibacillus albus</name>
    <dbReference type="NCBI Taxonomy" id="407036"/>
    <lineage>
        <taxon>Bacteria</taxon>
        <taxon>Bacillati</taxon>
        <taxon>Bacillota</taxon>
        <taxon>Bacilli</taxon>
        <taxon>Bacillales</taxon>
        <taxon>Bacillaceae</taxon>
        <taxon>Sediminibacillus</taxon>
    </lineage>
</organism>
<reference evidence="1 2" key="1">
    <citation type="submission" date="2016-10" db="EMBL/GenBank/DDBJ databases">
        <authorList>
            <person name="de Groot N.N."/>
        </authorList>
    </citation>
    <scope>NUCLEOTIDE SEQUENCE [LARGE SCALE GENOMIC DNA]</scope>
    <source>
        <strain evidence="1 2">CGMCC 1.6502</strain>
    </source>
</reference>
<evidence type="ECO:0000313" key="2">
    <source>
        <dbReference type="Proteomes" id="UP000198694"/>
    </source>
</evidence>
<evidence type="ECO:0000313" key="1">
    <source>
        <dbReference type="EMBL" id="SDK35200.1"/>
    </source>
</evidence>